<dbReference type="EMBL" id="VBPA01000048">
    <property type="protein sequence ID" value="TMQ72651.1"/>
    <property type="molecule type" value="Genomic_DNA"/>
</dbReference>
<comment type="caution">
    <text evidence="9">The sequence shown here is derived from an EMBL/GenBank/DDBJ whole genome shotgun (WGS) entry which is preliminary data.</text>
</comment>
<dbReference type="GO" id="GO:0003723">
    <property type="term" value="F:RNA binding"/>
    <property type="evidence" value="ECO:0007669"/>
    <property type="project" value="InterPro"/>
</dbReference>
<dbReference type="PANTHER" id="PTHR42873">
    <property type="entry name" value="RIBOSOMAL RNA LARGE SUBUNIT METHYLTRANSFERASE"/>
    <property type="match status" value="1"/>
</dbReference>
<keyword evidence="4 9" id="KW-0808">Transferase</keyword>
<accession>A0A538U9S0</accession>
<dbReference type="GO" id="GO:0032259">
    <property type="term" value="P:methylation"/>
    <property type="evidence" value="ECO:0007669"/>
    <property type="project" value="UniProtKB-KW"/>
</dbReference>
<comment type="subcellular location">
    <subcellularLocation>
        <location evidence="1">Cytoplasm</location>
    </subcellularLocation>
</comment>
<gene>
    <name evidence="9" type="ORF">E6K80_02230</name>
</gene>
<proteinExistence type="inferred from homology"/>
<evidence type="ECO:0000256" key="5">
    <source>
        <dbReference type="ARBA" id="ARBA00022691"/>
    </source>
</evidence>
<evidence type="ECO:0000256" key="1">
    <source>
        <dbReference type="ARBA" id="ARBA00004496"/>
    </source>
</evidence>
<evidence type="ECO:0000259" key="7">
    <source>
        <dbReference type="Pfam" id="PF10672"/>
    </source>
</evidence>
<dbReference type="InterPro" id="IPR015947">
    <property type="entry name" value="PUA-like_sf"/>
</dbReference>
<sequence length="377" mass="41925">MRSGHPWIFSNEVAAVEGAPGPGDLVDVFDAREAFLGRAYYNRQSLICARVLTRGRDAIDVDFFARRLDRAVQYRTTILPGVEAVRLVHGEADQLPGLVIDRFGEWLSVQVLTLGMEVRADLIRRAIEQILAPRGVVRVADSPIRKLEGLPLERGVWWGEVPERVELTLAGFRLEADLLHGQKTGLYLDQRENRALVETRARDRRVLDLFCYQGEWALHAARGGAREVLAVDSSAPALAAARRNAERNGVAEAIAFEEGDAFDIARRLERQGERFGLVALDPPALIKSRGHLAAGARAYRELNRAAMSLLLEGGVLVTCSCSHQLEDPLFEQVLREAARAAHRPFRILDWSGEALDHPRLLTVPETHYLKCAVLQAT</sequence>
<dbReference type="SUPFAM" id="SSF53335">
    <property type="entry name" value="S-adenosyl-L-methionine-dependent methyltransferases"/>
    <property type="match status" value="1"/>
</dbReference>
<dbReference type="CDD" id="cd02440">
    <property type="entry name" value="AdoMet_MTases"/>
    <property type="match status" value="1"/>
</dbReference>
<dbReference type="InterPro" id="IPR019614">
    <property type="entry name" value="SAM-dep_methyl-trfase"/>
</dbReference>
<feature type="domain" description="S-adenosylmethionine-dependent methyltransferase" evidence="7">
    <location>
        <begin position="156"/>
        <end position="338"/>
    </location>
</feature>
<keyword evidence="2" id="KW-0963">Cytoplasm</keyword>
<dbReference type="Pfam" id="PF10672">
    <property type="entry name" value="Methyltrans_SAM"/>
    <property type="match status" value="1"/>
</dbReference>
<evidence type="ECO:0000256" key="2">
    <source>
        <dbReference type="ARBA" id="ARBA00022490"/>
    </source>
</evidence>
<evidence type="ECO:0000256" key="4">
    <source>
        <dbReference type="ARBA" id="ARBA00022679"/>
    </source>
</evidence>
<dbReference type="GO" id="GO:0005737">
    <property type="term" value="C:cytoplasm"/>
    <property type="evidence" value="ECO:0007669"/>
    <property type="project" value="UniProtKB-SubCell"/>
</dbReference>
<reference evidence="9 10" key="1">
    <citation type="journal article" date="2019" name="Nat. Microbiol.">
        <title>Mediterranean grassland soil C-N compound turnover is dependent on rainfall and depth, and is mediated by genomically divergent microorganisms.</title>
        <authorList>
            <person name="Diamond S."/>
            <person name="Andeer P.F."/>
            <person name="Li Z."/>
            <person name="Crits-Christoph A."/>
            <person name="Burstein D."/>
            <person name="Anantharaman K."/>
            <person name="Lane K.R."/>
            <person name="Thomas B.C."/>
            <person name="Pan C."/>
            <person name="Northen T.R."/>
            <person name="Banfield J.F."/>
        </authorList>
    </citation>
    <scope>NUCLEOTIDE SEQUENCE [LARGE SCALE GENOMIC DNA]</scope>
    <source>
        <strain evidence="9">WS_10</strain>
    </source>
</reference>
<dbReference type="Gene3D" id="3.30.750.80">
    <property type="entry name" value="RNA methyltransferase domain (HRMD) like"/>
    <property type="match status" value="1"/>
</dbReference>
<evidence type="ECO:0000259" key="8">
    <source>
        <dbReference type="Pfam" id="PF17785"/>
    </source>
</evidence>
<evidence type="ECO:0000256" key="6">
    <source>
        <dbReference type="ARBA" id="ARBA00038091"/>
    </source>
</evidence>
<dbReference type="GO" id="GO:0008168">
    <property type="term" value="F:methyltransferase activity"/>
    <property type="evidence" value="ECO:0007669"/>
    <property type="project" value="UniProtKB-KW"/>
</dbReference>
<comment type="similarity">
    <text evidence="6">Belongs to the methyltransferase superfamily. RlmI family.</text>
</comment>
<dbReference type="Gene3D" id="2.30.130.10">
    <property type="entry name" value="PUA domain"/>
    <property type="match status" value="1"/>
</dbReference>
<dbReference type="AlphaFoldDB" id="A0A538U9S0"/>
<dbReference type="CDD" id="cd11572">
    <property type="entry name" value="RlmI_M_like"/>
    <property type="match status" value="1"/>
</dbReference>
<evidence type="ECO:0000256" key="3">
    <source>
        <dbReference type="ARBA" id="ARBA00022603"/>
    </source>
</evidence>
<keyword evidence="3 9" id="KW-0489">Methyltransferase</keyword>
<name>A0A538U9S0_UNCEI</name>
<dbReference type="Pfam" id="PF17785">
    <property type="entry name" value="PUA_3"/>
    <property type="match status" value="1"/>
</dbReference>
<dbReference type="InterPro" id="IPR036974">
    <property type="entry name" value="PUA_sf"/>
</dbReference>
<dbReference type="InterPro" id="IPR041532">
    <property type="entry name" value="RlmI-like_PUA"/>
</dbReference>
<evidence type="ECO:0000313" key="9">
    <source>
        <dbReference type="EMBL" id="TMQ72651.1"/>
    </source>
</evidence>
<dbReference type="PROSITE" id="PS50890">
    <property type="entry name" value="PUA"/>
    <property type="match status" value="1"/>
</dbReference>
<feature type="domain" description="RlmI-like PUA" evidence="8">
    <location>
        <begin position="1"/>
        <end position="54"/>
    </location>
</feature>
<dbReference type="InterPro" id="IPR029063">
    <property type="entry name" value="SAM-dependent_MTases_sf"/>
</dbReference>
<evidence type="ECO:0000313" key="10">
    <source>
        <dbReference type="Proteomes" id="UP000319836"/>
    </source>
</evidence>
<dbReference type="Gene3D" id="3.40.50.150">
    <property type="entry name" value="Vaccinia Virus protein VP39"/>
    <property type="match status" value="1"/>
</dbReference>
<keyword evidence="5" id="KW-0949">S-adenosyl-L-methionine</keyword>
<dbReference type="CDD" id="cd21153">
    <property type="entry name" value="PUA_RlmI"/>
    <property type="match status" value="1"/>
</dbReference>
<dbReference type="SUPFAM" id="SSF88697">
    <property type="entry name" value="PUA domain-like"/>
    <property type="match status" value="1"/>
</dbReference>
<protein>
    <submittedName>
        <fullName evidence="9">Class I SAM-dependent rRNA methyltransferase</fullName>
    </submittedName>
</protein>
<dbReference type="Proteomes" id="UP000319836">
    <property type="component" value="Unassembled WGS sequence"/>
</dbReference>
<dbReference type="PANTHER" id="PTHR42873:SF1">
    <property type="entry name" value="S-ADENOSYLMETHIONINE-DEPENDENT METHYLTRANSFERASE DOMAIN-CONTAINING PROTEIN"/>
    <property type="match status" value="1"/>
</dbReference>
<organism evidence="9 10">
    <name type="scientific">Eiseniibacteriota bacterium</name>
    <dbReference type="NCBI Taxonomy" id="2212470"/>
    <lineage>
        <taxon>Bacteria</taxon>
        <taxon>Candidatus Eiseniibacteriota</taxon>
    </lineage>
</organism>